<dbReference type="Pfam" id="PF01527">
    <property type="entry name" value="HTH_Tnp_1"/>
    <property type="match status" value="1"/>
</dbReference>
<dbReference type="Proteomes" id="UP000279962">
    <property type="component" value="Chromosome"/>
</dbReference>
<name>A0A3G2T6K5_9GAMM</name>
<protein>
    <recommendedName>
        <fullName evidence="4">Transposase</fullName>
    </recommendedName>
</protein>
<gene>
    <name evidence="2" type="ORF">CDG68_21005</name>
</gene>
<evidence type="ECO:0008006" key="4">
    <source>
        <dbReference type="Google" id="ProtNLM"/>
    </source>
</evidence>
<evidence type="ECO:0000313" key="3">
    <source>
        <dbReference type="Proteomes" id="UP000279962"/>
    </source>
</evidence>
<dbReference type="SUPFAM" id="SSF46689">
    <property type="entry name" value="Homeodomain-like"/>
    <property type="match status" value="1"/>
</dbReference>
<comment type="similarity">
    <text evidence="1">Belongs to the transposase 8 family.</text>
</comment>
<evidence type="ECO:0000313" key="2">
    <source>
        <dbReference type="EMBL" id="AYO55960.1"/>
    </source>
</evidence>
<reference evidence="2 3" key="1">
    <citation type="submission" date="2018-10" db="EMBL/GenBank/DDBJ databases">
        <title>The complete genome of Acinetobacter wuhouensis strain WCHAW010062.</title>
        <authorList>
            <person name="Hu Y."/>
            <person name="Long H."/>
            <person name="Feng Y."/>
            <person name="Zong Z."/>
        </authorList>
    </citation>
    <scope>NUCLEOTIDE SEQUENCE [LARGE SCALE GENOMIC DNA]</scope>
    <source>
        <strain evidence="2 3">WCHAW010062</strain>
    </source>
</reference>
<dbReference type="InterPro" id="IPR002514">
    <property type="entry name" value="Transposase_8"/>
</dbReference>
<dbReference type="InterPro" id="IPR009057">
    <property type="entry name" value="Homeodomain-like_sf"/>
</dbReference>
<dbReference type="GO" id="GO:0004803">
    <property type="term" value="F:transposase activity"/>
    <property type="evidence" value="ECO:0007669"/>
    <property type="project" value="InterPro"/>
</dbReference>
<organism evidence="2 3">
    <name type="scientific">Acinetobacter wuhouensis</name>
    <dbReference type="NCBI Taxonomy" id="1879050"/>
    <lineage>
        <taxon>Bacteria</taxon>
        <taxon>Pseudomonadati</taxon>
        <taxon>Pseudomonadota</taxon>
        <taxon>Gammaproteobacteria</taxon>
        <taxon>Moraxellales</taxon>
        <taxon>Moraxellaceae</taxon>
        <taxon>Acinetobacter</taxon>
    </lineage>
</organism>
<dbReference type="GO" id="GO:0006313">
    <property type="term" value="P:DNA transposition"/>
    <property type="evidence" value="ECO:0007669"/>
    <property type="project" value="InterPro"/>
</dbReference>
<evidence type="ECO:0000256" key="1">
    <source>
        <dbReference type="ARBA" id="ARBA00009964"/>
    </source>
</evidence>
<dbReference type="NCBIfam" id="NF047595">
    <property type="entry name" value="IS66_ISRel24_TnpA"/>
    <property type="match status" value="1"/>
</dbReference>
<sequence length="155" mass="17561">METGTELKNRHGVQRTLTVIDSTPTLKKSRRTFTAEFKHQLIQQCQQPDTSVAKVAMQHQVNANLLHKWIRQSRSMVPSLTTPSSPQHDFLPVILHPNPVKQEASTPPVPEKKAVAHIRIPLREKQGSARDQMIEIDWPVESVTELLLLIQGLTQ</sequence>
<dbReference type="AlphaFoldDB" id="A0A3G2T6K5"/>
<accession>A0A3G2T6K5</accession>
<dbReference type="EMBL" id="CP033133">
    <property type="protein sequence ID" value="AYO55960.1"/>
    <property type="molecule type" value="Genomic_DNA"/>
</dbReference>
<dbReference type="GO" id="GO:0003677">
    <property type="term" value="F:DNA binding"/>
    <property type="evidence" value="ECO:0007669"/>
    <property type="project" value="InterPro"/>
</dbReference>
<proteinExistence type="inferred from homology"/>